<feature type="region of interest" description="Disordered" evidence="1">
    <location>
        <begin position="561"/>
        <end position="601"/>
    </location>
</feature>
<gene>
    <name evidence="2" type="ORF">LCGC14_0423230</name>
</gene>
<name>A0A0F9SQ45_9ZZZZ</name>
<organism evidence="2">
    <name type="scientific">marine sediment metagenome</name>
    <dbReference type="NCBI Taxonomy" id="412755"/>
    <lineage>
        <taxon>unclassified sequences</taxon>
        <taxon>metagenomes</taxon>
        <taxon>ecological metagenomes</taxon>
    </lineage>
</organism>
<feature type="compositionally biased region" description="Basic and acidic residues" evidence="1">
    <location>
        <begin position="573"/>
        <end position="590"/>
    </location>
</feature>
<evidence type="ECO:0000256" key="1">
    <source>
        <dbReference type="SAM" id="MobiDB-lite"/>
    </source>
</evidence>
<evidence type="ECO:0000313" key="2">
    <source>
        <dbReference type="EMBL" id="KKN71160.1"/>
    </source>
</evidence>
<protein>
    <recommendedName>
        <fullName evidence="3">Portal protein</fullName>
    </recommendedName>
</protein>
<evidence type="ECO:0008006" key="3">
    <source>
        <dbReference type="Google" id="ProtNLM"/>
    </source>
</evidence>
<reference evidence="2" key="1">
    <citation type="journal article" date="2015" name="Nature">
        <title>Complex archaea that bridge the gap between prokaryotes and eukaryotes.</title>
        <authorList>
            <person name="Spang A."/>
            <person name="Saw J.H."/>
            <person name="Jorgensen S.L."/>
            <person name="Zaremba-Niedzwiedzka K."/>
            <person name="Martijn J."/>
            <person name="Lind A.E."/>
            <person name="van Eijk R."/>
            <person name="Schleper C."/>
            <person name="Guy L."/>
            <person name="Ettema T.J."/>
        </authorList>
    </citation>
    <scope>NUCLEOTIDE SEQUENCE</scope>
</reference>
<comment type="caution">
    <text evidence="2">The sequence shown here is derived from an EMBL/GenBank/DDBJ whole genome shotgun (WGS) entry which is preliminary data.</text>
</comment>
<proteinExistence type="predicted"/>
<dbReference type="EMBL" id="LAZR01000388">
    <property type="protein sequence ID" value="KKN71160.1"/>
    <property type="molecule type" value="Genomic_DNA"/>
</dbReference>
<dbReference type="AlphaFoldDB" id="A0A0F9SQ45"/>
<accession>A0A0F9SQ45</accession>
<sequence>MGKVARTIDEVMELKKELATTYGELWKDFDKDEKYYDLRFLDELGLPDEFRNDGTVLPTAREIVDTAVDHVAPAFRRVSVPRVSATSSATKQATALADFYRALLSYFERAAKDNPFRQVVKHLFMHGMGCMKEQYDPAKIPMEPIQEDDEEDEDFKFREMDFKDAKSSLVPFALEVVHPREIMPDPWNDPPEFYIQTSRIKVAAALHYDRFERGSLKLTDDVDIVEYWDGEHRTLMVDTTPKVQNIANKNIQPILAGDVDDEEFHTHGLGGMPYTVYAAGLGNENSSHKPELKYVGLLRYLRGMLEAESRGYSITDIVLKGQAFPNRVAQGDNTNQMEDFKFEFGVVKKLPPGVTIVDIQPLAPADQLRSHVADTTARIERNSAPRSVRGVQDPGISTGFQQQLVQNKAALKYGTVAEAFQKMLEDLCKIAARNVERKVQGRITLIKEAEEDEFVSISKRTINGHHAVDVKINVSEAEDELRKNQNAAQLVAANIWTRRHAIKKISPDVDPNKMFAGIMAENMILSPLFMQFLSQLAVQNVSEELSFDQLIEQVEAAVTAAGSAGNGPTPDLGSERTGSDAQGDRSDQADQRTLAGRNQGV</sequence>